<comment type="caution">
    <text evidence="4">The sequence shown here is derived from an EMBL/GenBank/DDBJ whole genome shotgun (WGS) entry which is preliminary data.</text>
</comment>
<dbReference type="EMBL" id="CAJNDS010002257">
    <property type="protein sequence ID" value="CAE7395758.1"/>
    <property type="molecule type" value="Genomic_DNA"/>
</dbReference>
<feature type="region of interest" description="Disordered" evidence="2">
    <location>
        <begin position="65"/>
        <end position="102"/>
    </location>
</feature>
<evidence type="ECO:0000259" key="3">
    <source>
        <dbReference type="PROSITE" id="PS50103"/>
    </source>
</evidence>
<feature type="zinc finger region" description="C3H1-type" evidence="1">
    <location>
        <begin position="115"/>
        <end position="142"/>
    </location>
</feature>
<keyword evidence="1" id="KW-0863">Zinc-finger</keyword>
<evidence type="ECO:0000256" key="1">
    <source>
        <dbReference type="PROSITE-ProRule" id="PRU00723"/>
    </source>
</evidence>
<proteinExistence type="predicted"/>
<evidence type="ECO:0000313" key="4">
    <source>
        <dbReference type="EMBL" id="CAE7395758.1"/>
    </source>
</evidence>
<keyword evidence="1" id="KW-0862">Zinc</keyword>
<dbReference type="PROSITE" id="PS50103">
    <property type="entry name" value="ZF_C3H1"/>
    <property type="match status" value="1"/>
</dbReference>
<dbReference type="GO" id="GO:0008270">
    <property type="term" value="F:zinc ion binding"/>
    <property type="evidence" value="ECO:0007669"/>
    <property type="project" value="UniProtKB-KW"/>
</dbReference>
<reference evidence="4" key="1">
    <citation type="submission" date="2021-02" db="EMBL/GenBank/DDBJ databases">
        <authorList>
            <person name="Dougan E. K."/>
            <person name="Rhodes N."/>
            <person name="Thang M."/>
            <person name="Chan C."/>
        </authorList>
    </citation>
    <scope>NUCLEOTIDE SEQUENCE</scope>
</reference>
<sequence>MALELEYRATFIDVYEDPFELAGSLVRSSSAPATYRRTLECDAEFEERQLKGYVDKLSRSLEELSQEVSQKGAQGYEAQPAATEGDEVQPEVPALSPPPPTLPGSFSEGSVGHPEVCRRPCVYFNRGCCQNGATCTFCHYPHSNRGPKLDKNQRSTLDEITKAQLLTLVLHFLRERAVVTGMADEAAGVLAVFEEELRFWCGGADVAELDESAMDTKTRKVAKVMGKMSFGALLSMASHRLDRDQFQRHLSQAMETLRRSGELVGIN</sequence>
<dbReference type="InterPro" id="IPR000571">
    <property type="entry name" value="Znf_CCCH"/>
</dbReference>
<dbReference type="Proteomes" id="UP000604046">
    <property type="component" value="Unassembled WGS sequence"/>
</dbReference>
<feature type="domain" description="C3H1-type" evidence="3">
    <location>
        <begin position="115"/>
        <end position="142"/>
    </location>
</feature>
<name>A0A812QNG6_9DINO</name>
<evidence type="ECO:0000313" key="5">
    <source>
        <dbReference type="Proteomes" id="UP000604046"/>
    </source>
</evidence>
<keyword evidence="5" id="KW-1185">Reference proteome</keyword>
<protein>
    <recommendedName>
        <fullName evidence="3">C3H1-type domain-containing protein</fullName>
    </recommendedName>
</protein>
<dbReference type="OrthoDB" id="407079at2759"/>
<keyword evidence="1" id="KW-0479">Metal-binding</keyword>
<gene>
    <name evidence="4" type="ORF">SNAT2548_LOCUS21554</name>
</gene>
<dbReference type="AlphaFoldDB" id="A0A812QNG6"/>
<evidence type="ECO:0000256" key="2">
    <source>
        <dbReference type="SAM" id="MobiDB-lite"/>
    </source>
</evidence>
<accession>A0A812QNG6</accession>
<organism evidence="4 5">
    <name type="scientific">Symbiodinium natans</name>
    <dbReference type="NCBI Taxonomy" id="878477"/>
    <lineage>
        <taxon>Eukaryota</taxon>
        <taxon>Sar</taxon>
        <taxon>Alveolata</taxon>
        <taxon>Dinophyceae</taxon>
        <taxon>Suessiales</taxon>
        <taxon>Symbiodiniaceae</taxon>
        <taxon>Symbiodinium</taxon>
    </lineage>
</organism>